<dbReference type="GO" id="GO:0016874">
    <property type="term" value="F:ligase activity"/>
    <property type="evidence" value="ECO:0007669"/>
    <property type="project" value="UniProtKB-KW"/>
</dbReference>
<keyword evidence="3" id="KW-1185">Reference proteome</keyword>
<reference evidence="2 3" key="1">
    <citation type="submission" date="2024-02" db="EMBL/GenBank/DDBJ databases">
        <title>De novo assembly and annotation of 12 fungi associated with fruit tree decline syndrome in Ontario, Canada.</title>
        <authorList>
            <person name="Sulman M."/>
            <person name="Ellouze W."/>
            <person name="Ilyukhin E."/>
        </authorList>
    </citation>
    <scope>NUCLEOTIDE SEQUENCE [LARGE SCALE GENOMIC DNA]</scope>
    <source>
        <strain evidence="2 3">FDS-637</strain>
    </source>
</reference>
<feature type="region of interest" description="Disordered" evidence="1">
    <location>
        <begin position="128"/>
        <end position="150"/>
    </location>
</feature>
<comment type="caution">
    <text evidence="2">The sequence shown here is derived from an EMBL/GenBank/DDBJ whole genome shotgun (WGS) entry which is preliminary data.</text>
</comment>
<evidence type="ECO:0000313" key="3">
    <source>
        <dbReference type="Proteomes" id="UP001430584"/>
    </source>
</evidence>
<name>A0ABR3CQ22_9PEZI</name>
<sequence>MATLSYGADGGRTAYGGDTAYGGSTAYGEKHCLRLRDQEHPTDNSPHAAHADAAYPTEADAFLQIQRLLLFMNLRNDDDHRRLTRYCNRAMKSEFTGGAWPMAYLRLERAVLGTLNRQVKAIFESADKTDRTGQRGQSTASSVLQAPDSPALDVAAAGAVRDVWALPPHPSPPPPQNPSTPTMDPHK</sequence>
<dbReference type="RefSeq" id="XP_066635762.1">
    <property type="nucleotide sequence ID" value="XM_066773195.1"/>
</dbReference>
<dbReference type="GeneID" id="92005790"/>
<evidence type="ECO:0000256" key="1">
    <source>
        <dbReference type="SAM" id="MobiDB-lite"/>
    </source>
</evidence>
<accession>A0ABR3CQ22</accession>
<feature type="region of interest" description="Disordered" evidence="1">
    <location>
        <begin position="163"/>
        <end position="187"/>
    </location>
</feature>
<dbReference type="EMBL" id="JAJVCZ030000002">
    <property type="protein sequence ID" value="KAL0262733.1"/>
    <property type="molecule type" value="Genomic_DNA"/>
</dbReference>
<dbReference type="Proteomes" id="UP001430584">
    <property type="component" value="Unassembled WGS sequence"/>
</dbReference>
<protein>
    <submittedName>
        <fullName evidence="2">Ubiquitin-protein ligase (E3)</fullName>
    </submittedName>
</protein>
<keyword evidence="2" id="KW-0436">Ligase</keyword>
<feature type="compositionally biased region" description="Pro residues" evidence="1">
    <location>
        <begin position="167"/>
        <end position="178"/>
    </location>
</feature>
<gene>
    <name evidence="2" type="primary">HUL5_1</name>
    <name evidence="2" type="ORF">SLS55_001705</name>
</gene>
<feature type="compositionally biased region" description="Polar residues" evidence="1">
    <location>
        <begin position="134"/>
        <end position="144"/>
    </location>
</feature>
<evidence type="ECO:0000313" key="2">
    <source>
        <dbReference type="EMBL" id="KAL0262733.1"/>
    </source>
</evidence>
<organism evidence="2 3">
    <name type="scientific">Diplodia seriata</name>
    <dbReference type="NCBI Taxonomy" id="420778"/>
    <lineage>
        <taxon>Eukaryota</taxon>
        <taxon>Fungi</taxon>
        <taxon>Dikarya</taxon>
        <taxon>Ascomycota</taxon>
        <taxon>Pezizomycotina</taxon>
        <taxon>Dothideomycetes</taxon>
        <taxon>Dothideomycetes incertae sedis</taxon>
        <taxon>Botryosphaeriales</taxon>
        <taxon>Botryosphaeriaceae</taxon>
        <taxon>Diplodia</taxon>
    </lineage>
</organism>
<proteinExistence type="predicted"/>